<evidence type="ECO:0000256" key="2">
    <source>
        <dbReference type="ARBA" id="ARBA00022448"/>
    </source>
</evidence>
<dbReference type="OrthoDB" id="9795814at2"/>
<keyword evidence="8" id="KW-1185">Reference proteome</keyword>
<dbReference type="Pfam" id="PF01152">
    <property type="entry name" value="Bac_globin"/>
    <property type="match status" value="1"/>
</dbReference>
<organism evidence="7 8">
    <name type="scientific">Pontimicrobium aquaticum</name>
    <dbReference type="NCBI Taxonomy" id="2565367"/>
    <lineage>
        <taxon>Bacteria</taxon>
        <taxon>Pseudomonadati</taxon>
        <taxon>Bacteroidota</taxon>
        <taxon>Flavobacteriia</taxon>
        <taxon>Flavobacteriales</taxon>
        <taxon>Flavobacteriaceae</taxon>
        <taxon>Pontimicrobium</taxon>
    </lineage>
</organism>
<evidence type="ECO:0000256" key="6">
    <source>
        <dbReference type="PIRSR" id="PIRSR601486-1"/>
    </source>
</evidence>
<proteinExistence type="predicted"/>
<dbReference type="SUPFAM" id="SSF46458">
    <property type="entry name" value="Globin-like"/>
    <property type="match status" value="1"/>
</dbReference>
<comment type="caution">
    <text evidence="7">The sequence shown here is derived from an EMBL/GenBank/DDBJ whole genome shotgun (WGS) entry which is preliminary data.</text>
</comment>
<evidence type="ECO:0000256" key="5">
    <source>
        <dbReference type="ARBA" id="ARBA00023004"/>
    </source>
</evidence>
<feature type="binding site" description="distal binding residue" evidence="6">
    <location>
        <position position="52"/>
    </location>
    <ligand>
        <name>heme</name>
        <dbReference type="ChEBI" id="CHEBI:30413"/>
    </ligand>
    <ligandPart>
        <name>Fe</name>
        <dbReference type="ChEBI" id="CHEBI:18248"/>
    </ligandPart>
</feature>
<dbReference type="InterPro" id="IPR001486">
    <property type="entry name" value="Hemoglobin_trunc"/>
</dbReference>
<dbReference type="PROSITE" id="PS01213">
    <property type="entry name" value="GLOBIN_FAM_2"/>
    <property type="match status" value="1"/>
</dbReference>
<name>A0A4U0F1N4_9FLAO</name>
<accession>A0A4U0F1N4</accession>
<evidence type="ECO:0000256" key="3">
    <source>
        <dbReference type="ARBA" id="ARBA00022617"/>
    </source>
</evidence>
<keyword evidence="4 6" id="KW-0479">Metal-binding</keyword>
<keyword evidence="3 6" id="KW-0349">Heme</keyword>
<evidence type="ECO:0000256" key="4">
    <source>
        <dbReference type="ARBA" id="ARBA00022723"/>
    </source>
</evidence>
<keyword evidence="2" id="KW-0813">Transport</keyword>
<keyword evidence="5 6" id="KW-0408">Iron</keyword>
<dbReference type="InterPro" id="IPR012292">
    <property type="entry name" value="Globin/Proto"/>
</dbReference>
<dbReference type="GO" id="GO:0020037">
    <property type="term" value="F:heme binding"/>
    <property type="evidence" value="ECO:0007669"/>
    <property type="project" value="InterPro"/>
</dbReference>
<dbReference type="InterPro" id="IPR009050">
    <property type="entry name" value="Globin-like_sf"/>
</dbReference>
<dbReference type="GO" id="GO:0046872">
    <property type="term" value="F:metal ion binding"/>
    <property type="evidence" value="ECO:0007669"/>
    <property type="project" value="UniProtKB-KW"/>
</dbReference>
<dbReference type="Proteomes" id="UP000307657">
    <property type="component" value="Unassembled WGS sequence"/>
</dbReference>
<feature type="binding site" description="distal binding residue" evidence="6">
    <location>
        <position position="76"/>
    </location>
    <ligand>
        <name>heme</name>
        <dbReference type="ChEBI" id="CHEBI:30413"/>
    </ligand>
    <ligandPart>
        <name>Fe</name>
        <dbReference type="ChEBI" id="CHEBI:18248"/>
    </ligandPart>
</feature>
<dbReference type="InterPro" id="IPR019795">
    <property type="entry name" value="Globin_bac-like_CS"/>
</dbReference>
<gene>
    <name evidence="7" type="ORF">E5167_07635</name>
</gene>
<evidence type="ECO:0000256" key="1">
    <source>
        <dbReference type="ARBA" id="ARBA00001971"/>
    </source>
</evidence>
<dbReference type="GO" id="GO:0019825">
    <property type="term" value="F:oxygen binding"/>
    <property type="evidence" value="ECO:0007669"/>
    <property type="project" value="InterPro"/>
</dbReference>
<protein>
    <submittedName>
        <fullName evidence="7">Group 1 truncated hemoglobin</fullName>
    </submittedName>
</protein>
<dbReference type="GO" id="GO:0015671">
    <property type="term" value="P:oxygen transport"/>
    <property type="evidence" value="ECO:0007669"/>
    <property type="project" value="InterPro"/>
</dbReference>
<sequence length="124" mass="14051">MSKSLFERLGGRNGISIIVDDTVENHMNNTNVNARFLPLKEKPEQLAIIKNHTIDFFQAGSGGPNNYKGKDMVTAHTGMNINPTEYMHVMDDIFMALDKNDIDEETKKDVLAILWELKEMIIAK</sequence>
<evidence type="ECO:0000313" key="8">
    <source>
        <dbReference type="Proteomes" id="UP000307657"/>
    </source>
</evidence>
<dbReference type="AlphaFoldDB" id="A0A4U0F1N4"/>
<comment type="cofactor">
    <cofactor evidence="1">
        <name>heme</name>
        <dbReference type="ChEBI" id="CHEBI:30413"/>
    </cofactor>
</comment>
<evidence type="ECO:0000313" key="7">
    <source>
        <dbReference type="EMBL" id="TJY36522.1"/>
    </source>
</evidence>
<reference evidence="7 8" key="1">
    <citation type="submission" date="2019-04" db="EMBL/GenBank/DDBJ databases">
        <title>Lacinutrix sp. nov., isolated from marine water.</title>
        <authorList>
            <person name="Kim W."/>
        </authorList>
    </citation>
    <scope>NUCLEOTIDE SEQUENCE [LARGE SCALE GENOMIC DNA]</scope>
    <source>
        <strain evidence="7 8">CAU 1491</strain>
    </source>
</reference>
<dbReference type="Gene3D" id="1.10.490.10">
    <property type="entry name" value="Globins"/>
    <property type="match status" value="1"/>
</dbReference>
<dbReference type="RefSeq" id="WP_136842724.1">
    <property type="nucleotide sequence ID" value="NZ_SUPL01000003.1"/>
</dbReference>
<dbReference type="CDD" id="cd00454">
    <property type="entry name" value="TrHb1_N"/>
    <property type="match status" value="1"/>
</dbReference>
<dbReference type="EMBL" id="SUPL01000003">
    <property type="protein sequence ID" value="TJY36522.1"/>
    <property type="molecule type" value="Genomic_DNA"/>
</dbReference>